<feature type="signal peptide" evidence="2">
    <location>
        <begin position="1"/>
        <end position="27"/>
    </location>
</feature>
<dbReference type="PANTHER" id="PTHR30290:SF38">
    <property type="entry name" value="D,D-DIPEPTIDE-BINDING PERIPLASMIC PROTEIN DDPA-RELATED"/>
    <property type="match status" value="1"/>
</dbReference>
<dbReference type="InterPro" id="IPR000914">
    <property type="entry name" value="SBP_5_dom"/>
</dbReference>
<proteinExistence type="predicted"/>
<dbReference type="GO" id="GO:0015833">
    <property type="term" value="P:peptide transport"/>
    <property type="evidence" value="ECO:0007669"/>
    <property type="project" value="TreeGrafter"/>
</dbReference>
<evidence type="ECO:0000259" key="3">
    <source>
        <dbReference type="Pfam" id="PF00496"/>
    </source>
</evidence>
<dbReference type="AlphaFoldDB" id="A0AB39HV58"/>
<feature type="chain" id="PRO_5044330007" evidence="2">
    <location>
        <begin position="28"/>
        <end position="519"/>
    </location>
</feature>
<gene>
    <name evidence="4" type="ORF">AB4Y30_07500</name>
</gene>
<dbReference type="PIRSF" id="PIRSF002741">
    <property type="entry name" value="MppA"/>
    <property type="match status" value="1"/>
</dbReference>
<name>A0AB39HV58_9BACI</name>
<dbReference type="InterPro" id="IPR030678">
    <property type="entry name" value="Peptide/Ni-bd"/>
</dbReference>
<dbReference type="GO" id="GO:0042597">
    <property type="term" value="C:periplasmic space"/>
    <property type="evidence" value="ECO:0007669"/>
    <property type="project" value="UniProtKB-ARBA"/>
</dbReference>
<dbReference type="Gene3D" id="3.10.105.10">
    <property type="entry name" value="Dipeptide-binding Protein, Domain 3"/>
    <property type="match status" value="1"/>
</dbReference>
<protein>
    <submittedName>
        <fullName evidence="4">ABC transporter substrate-binding protein</fullName>
    </submittedName>
</protein>
<dbReference type="GO" id="GO:0043190">
    <property type="term" value="C:ATP-binding cassette (ABC) transporter complex"/>
    <property type="evidence" value="ECO:0007669"/>
    <property type="project" value="InterPro"/>
</dbReference>
<dbReference type="PANTHER" id="PTHR30290">
    <property type="entry name" value="PERIPLASMIC BINDING COMPONENT OF ABC TRANSPORTER"/>
    <property type="match status" value="1"/>
</dbReference>
<feature type="domain" description="Solute-binding protein family 5" evidence="3">
    <location>
        <begin position="82"/>
        <end position="429"/>
    </location>
</feature>
<accession>A0AB39HV58</accession>
<dbReference type="Gene3D" id="3.90.76.10">
    <property type="entry name" value="Dipeptide-binding Protein, Domain 1"/>
    <property type="match status" value="1"/>
</dbReference>
<evidence type="ECO:0000313" key="4">
    <source>
        <dbReference type="EMBL" id="XDK34184.1"/>
    </source>
</evidence>
<dbReference type="SUPFAM" id="SSF53850">
    <property type="entry name" value="Periplasmic binding protein-like II"/>
    <property type="match status" value="1"/>
</dbReference>
<dbReference type="InterPro" id="IPR039424">
    <property type="entry name" value="SBP_5"/>
</dbReference>
<sequence length="519" mass="57931">MRKIWIFTCFLTLIVLVGCNNSSDSTAPNSSEGVVEGGGELIYAINTQPPTIDPVMSTAAATRDVARNIFETLVTLDSKYEAVPMLAESWEASDDNKTYTFKLREGVIFHNGNEMIAEDVVASMNRWKGMSSTGQSLLENAEFIEVDDYTVELQLEEPSIFAVSILAGTTQFAGIMPKEIIEAASAEGVQEYVGTGPFEFAEWKQDQYIHLTKYDGYQSLDSPTDGLGGKKEALVDDLYFQIITDPSTRLSGIQTEQYDIGFGYEPDMYETLDSNPNLTVHSPLAEYIALVFDKTDGVFTDVKMRQAVNAAIDLEEVAKAALVNNYGMGSSYMFLENSSWYTDAGESSYYEYDPEKAERLLEEAGYNGEEITFLTTREYSYMFNGANVILEQLKAVGMNVNLQVYDWATVVSMRNDPEQWDLFITGLPPTITPIEQLFLSETWVDGPEDEESQAQLQAIVQADSQEEAVKKWVTLQEYYWNILPIIKIADSPDILASTDKVQGLEYLNGPILWNTSVGK</sequence>
<dbReference type="PROSITE" id="PS51257">
    <property type="entry name" value="PROKAR_LIPOPROTEIN"/>
    <property type="match status" value="1"/>
</dbReference>
<dbReference type="EMBL" id="CP162599">
    <property type="protein sequence ID" value="XDK34184.1"/>
    <property type="molecule type" value="Genomic_DNA"/>
</dbReference>
<dbReference type="RefSeq" id="WP_368654861.1">
    <property type="nucleotide sequence ID" value="NZ_CP162599.1"/>
</dbReference>
<organism evidence="4">
    <name type="scientific">Ornithinibacillus sp. 4-3</name>
    <dbReference type="NCBI Taxonomy" id="3231488"/>
    <lineage>
        <taxon>Bacteria</taxon>
        <taxon>Bacillati</taxon>
        <taxon>Bacillota</taxon>
        <taxon>Bacilli</taxon>
        <taxon>Bacillales</taxon>
        <taxon>Bacillaceae</taxon>
        <taxon>Ornithinibacillus</taxon>
    </lineage>
</organism>
<dbReference type="CDD" id="cd08502">
    <property type="entry name" value="PBP2_NikA_DppA_OppA_like_16"/>
    <property type="match status" value="1"/>
</dbReference>
<dbReference type="GO" id="GO:1904680">
    <property type="term" value="F:peptide transmembrane transporter activity"/>
    <property type="evidence" value="ECO:0007669"/>
    <property type="project" value="TreeGrafter"/>
</dbReference>
<dbReference type="Gene3D" id="3.40.190.10">
    <property type="entry name" value="Periplasmic binding protein-like II"/>
    <property type="match status" value="1"/>
</dbReference>
<dbReference type="Pfam" id="PF00496">
    <property type="entry name" value="SBP_bac_5"/>
    <property type="match status" value="1"/>
</dbReference>
<evidence type="ECO:0000256" key="1">
    <source>
        <dbReference type="ARBA" id="ARBA00022729"/>
    </source>
</evidence>
<evidence type="ECO:0000256" key="2">
    <source>
        <dbReference type="SAM" id="SignalP"/>
    </source>
</evidence>
<reference evidence="4" key="1">
    <citation type="submission" date="2024-07" db="EMBL/GenBank/DDBJ databases">
        <title>Halotolerant mesophilic bacterium Ornithinibacillus sp. 4-3, sp. nov., isolated from soil.</title>
        <authorList>
            <person name="Sidarenka A.V."/>
            <person name="Guliayeva D.E."/>
            <person name="Leanovich S.I."/>
            <person name="Hileuskaya K.S."/>
            <person name="Akhremchuk A.E."/>
            <person name="Sikolenko M.A."/>
            <person name="Valentovich L.N."/>
        </authorList>
    </citation>
    <scope>NUCLEOTIDE SEQUENCE</scope>
    <source>
        <strain evidence="4">4-3</strain>
    </source>
</reference>
<keyword evidence="1 2" id="KW-0732">Signal</keyword>